<evidence type="ECO:0000313" key="3">
    <source>
        <dbReference type="EMBL" id="KAK8078893.1"/>
    </source>
</evidence>
<feature type="compositionally biased region" description="Polar residues" evidence="2">
    <location>
        <begin position="1"/>
        <end position="12"/>
    </location>
</feature>
<keyword evidence="4" id="KW-1185">Reference proteome</keyword>
<dbReference type="RefSeq" id="XP_066719964.1">
    <property type="nucleotide sequence ID" value="XM_066854109.1"/>
</dbReference>
<dbReference type="Proteomes" id="UP001480595">
    <property type="component" value="Unassembled WGS sequence"/>
</dbReference>
<proteinExistence type="predicted"/>
<gene>
    <name evidence="3" type="ORF">PG994_002700</name>
</gene>
<protein>
    <submittedName>
        <fullName evidence="3">Uncharacterized protein</fullName>
    </submittedName>
</protein>
<dbReference type="EMBL" id="JAQQWL010000003">
    <property type="protein sequence ID" value="KAK8078893.1"/>
    <property type="molecule type" value="Genomic_DNA"/>
</dbReference>
<evidence type="ECO:0000313" key="4">
    <source>
        <dbReference type="Proteomes" id="UP001480595"/>
    </source>
</evidence>
<feature type="coiled-coil region" evidence="1">
    <location>
        <begin position="128"/>
        <end position="155"/>
    </location>
</feature>
<reference evidence="3 4" key="1">
    <citation type="submission" date="2023-01" db="EMBL/GenBank/DDBJ databases">
        <title>Analysis of 21 Apiospora genomes using comparative genomics revels a genus with tremendous synthesis potential of carbohydrate active enzymes and secondary metabolites.</title>
        <authorList>
            <person name="Sorensen T."/>
        </authorList>
    </citation>
    <scope>NUCLEOTIDE SEQUENCE [LARGE SCALE GENOMIC DNA]</scope>
    <source>
        <strain evidence="3 4">CBS 135458</strain>
    </source>
</reference>
<comment type="caution">
    <text evidence="3">The sequence shown here is derived from an EMBL/GenBank/DDBJ whole genome shotgun (WGS) entry which is preliminary data.</text>
</comment>
<organism evidence="3 4">
    <name type="scientific">Apiospora phragmitis</name>
    <dbReference type="NCBI Taxonomy" id="2905665"/>
    <lineage>
        <taxon>Eukaryota</taxon>
        <taxon>Fungi</taxon>
        <taxon>Dikarya</taxon>
        <taxon>Ascomycota</taxon>
        <taxon>Pezizomycotina</taxon>
        <taxon>Sordariomycetes</taxon>
        <taxon>Xylariomycetidae</taxon>
        <taxon>Amphisphaeriales</taxon>
        <taxon>Apiosporaceae</taxon>
        <taxon>Apiospora</taxon>
    </lineage>
</organism>
<dbReference type="GeneID" id="92087172"/>
<keyword evidence="1" id="KW-0175">Coiled coil</keyword>
<sequence length="449" mass="50422">MFADQLTTSQAASPPLPHPDQNAVPPDAPSVIPTFNSPIGHHDQVEPQNGVQSQHHLHPQNQLCNRQGHSENRTATHNPTDCQTQPPIPPNVPSQSQVGPHRHSGAEESLDDFPRPVDKRPEDYETMYQQAKKDLQAANQKLSDQNQKLTKLNGKYKGVSRELNRVIVKSESHKVHQVTDEGIDTEVGQLRYAIKNFAVHCSGDNSLYREIRQLKQQHEEYNVNYLGITGWELFSALMQSPSKLRPLVMEALIWTILCDKVFNAFGWVDEDISKGLQGINKLLGTRACEASSQDPEAKYQYNRWRAKTSIATLEAPAEAQEHEQRSIEKQMCDETATKIFNFLAPFGESDHAELWTQILQIVQTALSLDKLLQKQVAKFDWIDNIRGCLGPENFECVEGTEPIATESAVNWLVVSPGLVKAGKSTGEDFDRMSLFFKVKVADISGFRLP</sequence>
<feature type="region of interest" description="Disordered" evidence="2">
    <location>
        <begin position="1"/>
        <end position="117"/>
    </location>
</feature>
<evidence type="ECO:0000256" key="2">
    <source>
        <dbReference type="SAM" id="MobiDB-lite"/>
    </source>
</evidence>
<name>A0ABR1W616_9PEZI</name>
<feature type="compositionally biased region" description="Polar residues" evidence="2">
    <location>
        <begin position="75"/>
        <end position="85"/>
    </location>
</feature>
<evidence type="ECO:0000256" key="1">
    <source>
        <dbReference type="SAM" id="Coils"/>
    </source>
</evidence>
<feature type="compositionally biased region" description="Polar residues" evidence="2">
    <location>
        <begin position="46"/>
        <end position="67"/>
    </location>
</feature>
<accession>A0ABR1W616</accession>